<protein>
    <submittedName>
        <fullName evidence="1">Type III secretion protein K</fullName>
    </submittedName>
</protein>
<gene>
    <name evidence="1" type="ORF">HNP48_005623</name>
</gene>
<dbReference type="Proteomes" id="UP000575083">
    <property type="component" value="Unassembled WGS sequence"/>
</dbReference>
<reference evidence="1 2" key="1">
    <citation type="submission" date="2020-08" db="EMBL/GenBank/DDBJ databases">
        <title>Functional genomics of gut bacteria from endangered species of beetles.</title>
        <authorList>
            <person name="Carlos-Shanley C."/>
        </authorList>
    </citation>
    <scope>NUCLEOTIDE SEQUENCE [LARGE SCALE GENOMIC DNA]</scope>
    <source>
        <strain evidence="1 2">S00198</strain>
    </source>
</reference>
<comment type="caution">
    <text evidence="1">The sequence shown here is derived from an EMBL/GenBank/DDBJ whole genome shotgun (WGS) entry which is preliminary data.</text>
</comment>
<sequence>MAALPTPSSPATAALFVRLQAFNLLPSHTLHPLRTAAWFPEAATLGPLAGHPAAQRSLHQRWSQHLLDRLGDDARPVADLMHPALPLALAAPALLQRLVRDAGVLLLGRQLRQAIVREQVLAAREGLGSEALHWVRTDAAGLHPGLDDTSLWLQGQGAADYALAADHLGAGLLAQSWHDAPAPLRLRADWKLSPDADATPVRTASRLDATHARGLCLQLLARLDTPWLSSFPATR</sequence>
<proteinExistence type="predicted"/>
<dbReference type="EMBL" id="JACHLK010000015">
    <property type="protein sequence ID" value="MBB6562906.1"/>
    <property type="molecule type" value="Genomic_DNA"/>
</dbReference>
<dbReference type="RefSeq" id="WP_184863365.1">
    <property type="nucleotide sequence ID" value="NZ_JACHLK010000015.1"/>
</dbReference>
<accession>A0A7X0UC07</accession>
<dbReference type="AlphaFoldDB" id="A0A7X0UC07"/>
<evidence type="ECO:0000313" key="2">
    <source>
        <dbReference type="Proteomes" id="UP000575083"/>
    </source>
</evidence>
<name>A0A7X0UC07_9BURK</name>
<keyword evidence="2" id="KW-1185">Reference proteome</keyword>
<evidence type="ECO:0000313" key="1">
    <source>
        <dbReference type="EMBL" id="MBB6562906.1"/>
    </source>
</evidence>
<organism evidence="1 2">
    <name type="scientific">Acidovorax soli</name>
    <dbReference type="NCBI Taxonomy" id="592050"/>
    <lineage>
        <taxon>Bacteria</taxon>
        <taxon>Pseudomonadati</taxon>
        <taxon>Pseudomonadota</taxon>
        <taxon>Betaproteobacteria</taxon>
        <taxon>Burkholderiales</taxon>
        <taxon>Comamonadaceae</taxon>
        <taxon>Acidovorax</taxon>
    </lineage>
</organism>